<dbReference type="InterPro" id="IPR002937">
    <property type="entry name" value="Amino_oxidase"/>
</dbReference>
<organism evidence="3">
    <name type="scientific">Entomoneis paludosa</name>
    <dbReference type="NCBI Taxonomy" id="265537"/>
    <lineage>
        <taxon>Eukaryota</taxon>
        <taxon>Sar</taxon>
        <taxon>Stramenopiles</taxon>
        <taxon>Ochrophyta</taxon>
        <taxon>Bacillariophyta</taxon>
        <taxon>Bacillariophyceae</taxon>
        <taxon>Bacillariophycidae</taxon>
        <taxon>Entomoneidaceae</taxon>
        <taxon>Entomoneis</taxon>
    </lineage>
</organism>
<accession>A0A7S2VFR3</accession>
<dbReference type="InterPro" id="IPR050281">
    <property type="entry name" value="Flavin_monoamine_oxidase"/>
</dbReference>
<dbReference type="Pfam" id="PF01593">
    <property type="entry name" value="Amino_oxidase"/>
    <property type="match status" value="1"/>
</dbReference>
<sequence>MIRASIRRHFQIMRRVNEQVNDMYHEGLGMEANTDVTLSSALQHWNKAVPLDNNSDEKLSANTIQSLTNFYQHMLTYWQGLGLGEIPIAQYGGFDDSDDDDDDDPLEDDDEFDQDGDFGGAHCTIQQGMQQVVQGLAVPDLVEQIQLQQEVIRIEQVNQQQQQQQNEKDQPYRVRVETKDGSIIYARSCAVTIPIGCLRDNYQELFASPLSPEKVEAFQTLTMGRYKKVFLTFDAIFWPAQQAFLGMNIPPSNAPIPHPLGTCLLIDNFWAKDGHACMEAILAGDQARWATHKSDEMIRETVLEFIRTAMNLPYKLQDKCLDCHITRWEEDPFCKGAYAAMSMGGLQRHIDAVTEPEWDGCLYFAGDVCSVEFEGSVSAAMFSGRYTGRNMAQYLRNQRGTGPTEQSTISNGVVTSGEEVLETFPKEKEQLLSSVSYEDHDWRELPNHVQQAATQLGYNKRMWDRDLEPPSADLDWDELSPEQQRSASVIGFNKETWDCE</sequence>
<name>A0A7S2VFR3_9STRA</name>
<dbReference type="EMBL" id="HBHT01011051">
    <property type="protein sequence ID" value="CAD9955658.1"/>
    <property type="molecule type" value="Transcribed_RNA"/>
</dbReference>
<dbReference type="Gene3D" id="3.50.50.60">
    <property type="entry name" value="FAD/NAD(P)-binding domain"/>
    <property type="match status" value="1"/>
</dbReference>
<dbReference type="InterPro" id="IPR036188">
    <property type="entry name" value="FAD/NAD-bd_sf"/>
</dbReference>
<dbReference type="SUPFAM" id="SSF54373">
    <property type="entry name" value="FAD-linked reductases, C-terminal domain"/>
    <property type="match status" value="1"/>
</dbReference>
<dbReference type="AlphaFoldDB" id="A0A7S2VFR3"/>
<gene>
    <name evidence="3" type="ORF">APAL1065_LOCUS7421</name>
</gene>
<reference evidence="3" key="1">
    <citation type="submission" date="2021-01" db="EMBL/GenBank/DDBJ databases">
        <authorList>
            <person name="Corre E."/>
            <person name="Pelletier E."/>
            <person name="Niang G."/>
            <person name="Scheremetjew M."/>
            <person name="Finn R."/>
            <person name="Kale V."/>
            <person name="Holt S."/>
            <person name="Cochrane G."/>
            <person name="Meng A."/>
            <person name="Brown T."/>
            <person name="Cohen L."/>
        </authorList>
    </citation>
    <scope>NUCLEOTIDE SEQUENCE</scope>
    <source>
        <strain evidence="3">CCMP125</strain>
    </source>
</reference>
<feature type="region of interest" description="Disordered" evidence="1">
    <location>
        <begin position="92"/>
        <end position="119"/>
    </location>
</feature>
<evidence type="ECO:0000256" key="1">
    <source>
        <dbReference type="SAM" id="MobiDB-lite"/>
    </source>
</evidence>
<feature type="domain" description="Amine oxidase" evidence="2">
    <location>
        <begin position="114"/>
        <end position="387"/>
    </location>
</feature>
<dbReference type="SUPFAM" id="SSF51905">
    <property type="entry name" value="FAD/NAD(P)-binding domain"/>
    <property type="match status" value="1"/>
</dbReference>
<proteinExistence type="predicted"/>
<feature type="compositionally biased region" description="Acidic residues" evidence="1">
    <location>
        <begin position="95"/>
        <end position="116"/>
    </location>
</feature>
<dbReference type="GO" id="GO:0016491">
    <property type="term" value="F:oxidoreductase activity"/>
    <property type="evidence" value="ECO:0007669"/>
    <property type="project" value="InterPro"/>
</dbReference>
<dbReference type="PANTHER" id="PTHR10742">
    <property type="entry name" value="FLAVIN MONOAMINE OXIDASE"/>
    <property type="match status" value="1"/>
</dbReference>
<dbReference type="PANTHER" id="PTHR10742:SF410">
    <property type="entry name" value="LYSINE-SPECIFIC HISTONE DEMETHYLASE 2"/>
    <property type="match status" value="1"/>
</dbReference>
<evidence type="ECO:0000313" key="3">
    <source>
        <dbReference type="EMBL" id="CAD9955658.1"/>
    </source>
</evidence>
<evidence type="ECO:0000259" key="2">
    <source>
        <dbReference type="Pfam" id="PF01593"/>
    </source>
</evidence>
<dbReference type="Gene3D" id="3.90.660.10">
    <property type="match status" value="1"/>
</dbReference>
<protein>
    <recommendedName>
        <fullName evidence="2">Amine oxidase domain-containing protein</fullName>
    </recommendedName>
</protein>